<organism evidence="5 6">
    <name type="scientific">Trinickia dabaoshanensis</name>
    <dbReference type="NCBI Taxonomy" id="564714"/>
    <lineage>
        <taxon>Bacteria</taxon>
        <taxon>Pseudomonadati</taxon>
        <taxon>Pseudomonadota</taxon>
        <taxon>Betaproteobacteria</taxon>
        <taxon>Burkholderiales</taxon>
        <taxon>Burkholderiaceae</taxon>
        <taxon>Trinickia</taxon>
    </lineage>
</organism>
<proteinExistence type="predicted"/>
<sequence length="252" mass="26235">MAGNAHLVTRAIVTGHTRGLGAALVEALRERGIDVLGLARSRSAPRPDAAALPGRFEQVELDLSDSGALAQWLAGDTLAAFVAGAERALLVNNAGTVAPIGPCAVQQPADVARAVALNVAAPLMLSSAFSRATAGLNDRRIAHISSGAARNPYAGWNIYCATKAALDHHARAVALDGEPALRMASVAPGVVDTDMQGEIRATDEARFPQRERFAEMKRAGQLTSPKEAAGKLVDYLLSEAFGQAPTADIRSV</sequence>
<keyword evidence="3" id="KW-0521">NADP</keyword>
<dbReference type="GO" id="GO:0004757">
    <property type="term" value="F:sepiapterin reductase (NADP+) activity"/>
    <property type="evidence" value="ECO:0007669"/>
    <property type="project" value="TreeGrafter"/>
</dbReference>
<reference evidence="5 6" key="1">
    <citation type="submission" date="2018-01" db="EMBL/GenBank/DDBJ databases">
        <title>Whole genome analyses suggest that Burkholderia sensu lato contains two further novel genera in the rhizoxinica-symbiotica group Mycetohabitans gen. nov., and Trinickia gen. nov.: implications for the evolution of diazotrophy and nodulation in the Burkholderiaceae.</title>
        <authorList>
            <person name="Estrada-de los Santos P."/>
            <person name="Palmer M."/>
            <person name="Chavez-Ramirez B."/>
            <person name="Beukes C."/>
            <person name="Steenkamp E.T."/>
            <person name="Hirsch A.M."/>
            <person name="Manyaka P."/>
            <person name="Maluk M."/>
            <person name="Lafos M."/>
            <person name="Crook M."/>
            <person name="Gross E."/>
            <person name="Simon M.F."/>
            <person name="Bueno dos Reis Junior F."/>
            <person name="Poole P.S."/>
            <person name="Venter S.N."/>
            <person name="James E.K."/>
        </authorList>
    </citation>
    <scope>NUCLEOTIDE SEQUENCE [LARGE SCALE GENOMIC DNA]</scope>
    <source>
        <strain evidence="5 6">GIMN1.004</strain>
    </source>
</reference>
<dbReference type="GO" id="GO:0005737">
    <property type="term" value="C:cytoplasm"/>
    <property type="evidence" value="ECO:0007669"/>
    <property type="project" value="UniProtKB-SubCell"/>
</dbReference>
<keyword evidence="2" id="KW-0963">Cytoplasm</keyword>
<evidence type="ECO:0000256" key="4">
    <source>
        <dbReference type="ARBA" id="ARBA00023002"/>
    </source>
</evidence>
<dbReference type="GO" id="GO:0006729">
    <property type="term" value="P:tetrahydrobiopterin biosynthetic process"/>
    <property type="evidence" value="ECO:0007669"/>
    <property type="project" value="TreeGrafter"/>
</dbReference>
<comment type="subcellular location">
    <subcellularLocation>
        <location evidence="1">Cytoplasm</location>
    </subcellularLocation>
</comment>
<dbReference type="NCBIfam" id="NF005436">
    <property type="entry name" value="PRK07023.1"/>
    <property type="match status" value="1"/>
</dbReference>
<dbReference type="OrthoDB" id="9794387at2"/>
<dbReference type="Proteomes" id="UP000235616">
    <property type="component" value="Unassembled WGS sequence"/>
</dbReference>
<evidence type="ECO:0000313" key="5">
    <source>
        <dbReference type="EMBL" id="PMS21704.1"/>
    </source>
</evidence>
<comment type="caution">
    <text evidence="5">The sequence shown here is derived from an EMBL/GenBank/DDBJ whole genome shotgun (WGS) entry which is preliminary data.</text>
</comment>
<dbReference type="InterPro" id="IPR002347">
    <property type="entry name" value="SDR_fam"/>
</dbReference>
<dbReference type="RefSeq" id="WP_102644770.1">
    <property type="nucleotide sequence ID" value="NZ_PNYA01000005.1"/>
</dbReference>
<dbReference type="PANTHER" id="PTHR44085">
    <property type="entry name" value="SEPIAPTERIN REDUCTASE"/>
    <property type="match status" value="1"/>
</dbReference>
<dbReference type="PRINTS" id="PR00081">
    <property type="entry name" value="GDHRDH"/>
</dbReference>
<dbReference type="AlphaFoldDB" id="A0A2N7VX32"/>
<dbReference type="InterPro" id="IPR051721">
    <property type="entry name" value="Biopterin_syn/organic_redct"/>
</dbReference>
<name>A0A2N7VX32_9BURK</name>
<evidence type="ECO:0000256" key="3">
    <source>
        <dbReference type="ARBA" id="ARBA00022857"/>
    </source>
</evidence>
<dbReference type="Pfam" id="PF00106">
    <property type="entry name" value="adh_short"/>
    <property type="match status" value="1"/>
</dbReference>
<protein>
    <submittedName>
        <fullName evidence="5">Short-chain dehydrogenase</fullName>
    </submittedName>
</protein>
<evidence type="ECO:0000256" key="1">
    <source>
        <dbReference type="ARBA" id="ARBA00004496"/>
    </source>
</evidence>
<dbReference type="Gene3D" id="3.40.50.720">
    <property type="entry name" value="NAD(P)-binding Rossmann-like Domain"/>
    <property type="match status" value="1"/>
</dbReference>
<dbReference type="SUPFAM" id="SSF51735">
    <property type="entry name" value="NAD(P)-binding Rossmann-fold domains"/>
    <property type="match status" value="1"/>
</dbReference>
<dbReference type="InterPro" id="IPR036291">
    <property type="entry name" value="NAD(P)-bd_dom_sf"/>
</dbReference>
<keyword evidence="6" id="KW-1185">Reference proteome</keyword>
<keyword evidence="4" id="KW-0560">Oxidoreductase</keyword>
<accession>A0A2N7VX32</accession>
<gene>
    <name evidence="5" type="ORF">C0Z18_07600</name>
</gene>
<dbReference type="EMBL" id="PNYA01000005">
    <property type="protein sequence ID" value="PMS21704.1"/>
    <property type="molecule type" value="Genomic_DNA"/>
</dbReference>
<evidence type="ECO:0000256" key="2">
    <source>
        <dbReference type="ARBA" id="ARBA00022490"/>
    </source>
</evidence>
<dbReference type="PANTHER" id="PTHR44085:SF2">
    <property type="entry name" value="SEPIAPTERIN REDUCTASE"/>
    <property type="match status" value="1"/>
</dbReference>
<evidence type="ECO:0000313" key="6">
    <source>
        <dbReference type="Proteomes" id="UP000235616"/>
    </source>
</evidence>